<comment type="similarity">
    <text evidence="1 7">Belongs to the universal ribosomal protein uL18 family.</text>
</comment>
<dbReference type="PANTHER" id="PTHR12899">
    <property type="entry name" value="39S RIBOSOMAL PROTEIN L18, MITOCHONDRIAL"/>
    <property type="match status" value="1"/>
</dbReference>
<dbReference type="NCBIfam" id="TIGR00060">
    <property type="entry name" value="L18_bact"/>
    <property type="match status" value="1"/>
</dbReference>
<dbReference type="Proteomes" id="UP000269883">
    <property type="component" value="Chromosome"/>
</dbReference>
<dbReference type="InterPro" id="IPR057268">
    <property type="entry name" value="Ribosomal_L18"/>
</dbReference>
<evidence type="ECO:0000256" key="6">
    <source>
        <dbReference type="ARBA" id="ARBA00035197"/>
    </source>
</evidence>
<gene>
    <name evidence="7" type="primary">rplR</name>
    <name evidence="8" type="ORF">DFE_0407</name>
</gene>
<dbReference type="SUPFAM" id="SSF53137">
    <property type="entry name" value="Translational machinery components"/>
    <property type="match status" value="1"/>
</dbReference>
<keyword evidence="2 7" id="KW-0699">rRNA-binding</keyword>
<dbReference type="Gene3D" id="3.30.420.100">
    <property type="match status" value="1"/>
</dbReference>
<dbReference type="HAMAP" id="MF_01337_B">
    <property type="entry name" value="Ribosomal_uL18_B"/>
    <property type="match status" value="1"/>
</dbReference>
<keyword evidence="4 7" id="KW-0689">Ribosomal protein</keyword>
<sequence length="117" mass="13073">MKLSKNKKRLRRKVRIRKKVNGTSERPRLCVYRSSAHIYAQLVNDEAGETVAATSTQILPSKGKSLNKESATEVGREIAKLAKEKNVESVVFDRNGYLYHGRVKALADGAREGGLKF</sequence>
<dbReference type="InterPro" id="IPR004389">
    <property type="entry name" value="Ribosomal_uL18_bac-type"/>
</dbReference>
<dbReference type="AlphaFoldDB" id="A0A2Z6AV79"/>
<evidence type="ECO:0000313" key="9">
    <source>
        <dbReference type="Proteomes" id="UP000269883"/>
    </source>
</evidence>
<dbReference type="GO" id="GO:0008097">
    <property type="term" value="F:5S rRNA binding"/>
    <property type="evidence" value="ECO:0007669"/>
    <property type="project" value="TreeGrafter"/>
</dbReference>
<dbReference type="KEGG" id="dfl:DFE_0407"/>
<organism evidence="8 9">
    <name type="scientific">Desulfovibrio ferrophilus</name>
    <dbReference type="NCBI Taxonomy" id="241368"/>
    <lineage>
        <taxon>Bacteria</taxon>
        <taxon>Pseudomonadati</taxon>
        <taxon>Thermodesulfobacteriota</taxon>
        <taxon>Desulfovibrionia</taxon>
        <taxon>Desulfovibrionales</taxon>
        <taxon>Desulfovibrionaceae</taxon>
        <taxon>Desulfovibrio</taxon>
    </lineage>
</organism>
<dbReference type="CDD" id="cd00432">
    <property type="entry name" value="Ribosomal_L18_L5e"/>
    <property type="match status" value="1"/>
</dbReference>
<dbReference type="EMBL" id="AP017378">
    <property type="protein sequence ID" value="BBD07133.1"/>
    <property type="molecule type" value="Genomic_DNA"/>
</dbReference>
<evidence type="ECO:0000256" key="3">
    <source>
        <dbReference type="ARBA" id="ARBA00022884"/>
    </source>
</evidence>
<dbReference type="FunFam" id="3.30.420.100:FF:000001">
    <property type="entry name" value="50S ribosomal protein L18"/>
    <property type="match status" value="1"/>
</dbReference>
<evidence type="ECO:0000256" key="7">
    <source>
        <dbReference type="HAMAP-Rule" id="MF_01337"/>
    </source>
</evidence>
<keyword evidence="9" id="KW-1185">Reference proteome</keyword>
<protein>
    <recommendedName>
        <fullName evidence="6 7">Large ribosomal subunit protein uL18</fullName>
    </recommendedName>
</protein>
<dbReference type="InterPro" id="IPR005484">
    <property type="entry name" value="Ribosomal_uL18_bac/plant/anim"/>
</dbReference>
<dbReference type="GO" id="GO:0022625">
    <property type="term" value="C:cytosolic large ribosomal subunit"/>
    <property type="evidence" value="ECO:0007669"/>
    <property type="project" value="TreeGrafter"/>
</dbReference>
<evidence type="ECO:0000256" key="4">
    <source>
        <dbReference type="ARBA" id="ARBA00022980"/>
    </source>
</evidence>
<name>A0A2Z6AV79_9BACT</name>
<evidence type="ECO:0000256" key="1">
    <source>
        <dbReference type="ARBA" id="ARBA00007116"/>
    </source>
</evidence>
<dbReference type="Pfam" id="PF00861">
    <property type="entry name" value="Ribosomal_L18p"/>
    <property type="match status" value="1"/>
</dbReference>
<comment type="subunit">
    <text evidence="7">Part of the 50S ribosomal subunit; part of the 5S rRNA/L5/L18/L25 subcomplex. Contacts the 5S and 23S rRNAs.</text>
</comment>
<keyword evidence="5 7" id="KW-0687">Ribonucleoprotein</keyword>
<comment type="function">
    <text evidence="7">This is one of the proteins that bind and probably mediate the attachment of the 5S RNA into the large ribosomal subunit, where it forms part of the central protuberance.</text>
</comment>
<accession>A0A2Z6AV79</accession>
<dbReference type="RefSeq" id="WP_126376070.1">
    <property type="nucleotide sequence ID" value="NZ_AP017378.1"/>
</dbReference>
<keyword evidence="3 7" id="KW-0694">RNA-binding</keyword>
<dbReference type="GO" id="GO:0006412">
    <property type="term" value="P:translation"/>
    <property type="evidence" value="ECO:0007669"/>
    <property type="project" value="UniProtKB-UniRule"/>
</dbReference>
<dbReference type="PANTHER" id="PTHR12899:SF3">
    <property type="entry name" value="LARGE RIBOSOMAL SUBUNIT PROTEIN UL18M"/>
    <property type="match status" value="1"/>
</dbReference>
<reference evidence="8 9" key="1">
    <citation type="journal article" date="2018" name="Sci. Adv.">
        <title>Multi-heme cytochromes provide a pathway for survival in energy-limited environments.</title>
        <authorList>
            <person name="Deng X."/>
            <person name="Dohmae N."/>
            <person name="Nealson K.H."/>
            <person name="Hashimoto K."/>
            <person name="Okamoto A."/>
        </authorList>
    </citation>
    <scope>NUCLEOTIDE SEQUENCE [LARGE SCALE GENOMIC DNA]</scope>
    <source>
        <strain evidence="8 9">IS5</strain>
    </source>
</reference>
<evidence type="ECO:0000256" key="5">
    <source>
        <dbReference type="ARBA" id="ARBA00023274"/>
    </source>
</evidence>
<evidence type="ECO:0000256" key="2">
    <source>
        <dbReference type="ARBA" id="ARBA00022730"/>
    </source>
</evidence>
<proteinExistence type="inferred from homology"/>
<dbReference type="GO" id="GO:0003735">
    <property type="term" value="F:structural constituent of ribosome"/>
    <property type="evidence" value="ECO:0007669"/>
    <property type="project" value="InterPro"/>
</dbReference>
<dbReference type="OrthoDB" id="9810939at2"/>
<evidence type="ECO:0000313" key="8">
    <source>
        <dbReference type="EMBL" id="BBD07133.1"/>
    </source>
</evidence>